<reference evidence="2" key="1">
    <citation type="submission" date="2021-02" db="EMBL/GenBank/DDBJ databases">
        <title>Genome sequence Cadophora malorum strain M34.</title>
        <authorList>
            <person name="Stefanovic E."/>
            <person name="Vu D."/>
            <person name="Scully C."/>
            <person name="Dijksterhuis J."/>
            <person name="Roader J."/>
            <person name="Houbraken J."/>
        </authorList>
    </citation>
    <scope>NUCLEOTIDE SEQUENCE</scope>
    <source>
        <strain evidence="2">M34</strain>
    </source>
</reference>
<evidence type="ECO:0000313" key="3">
    <source>
        <dbReference type="Proteomes" id="UP000664132"/>
    </source>
</evidence>
<feature type="compositionally biased region" description="Acidic residues" evidence="1">
    <location>
        <begin position="158"/>
        <end position="171"/>
    </location>
</feature>
<feature type="region of interest" description="Disordered" evidence="1">
    <location>
        <begin position="269"/>
        <end position="296"/>
    </location>
</feature>
<keyword evidence="3" id="KW-1185">Reference proteome</keyword>
<feature type="compositionally biased region" description="Low complexity" evidence="1">
    <location>
        <begin position="211"/>
        <end position="226"/>
    </location>
</feature>
<dbReference type="AlphaFoldDB" id="A0A8H7W3L8"/>
<evidence type="ECO:0000313" key="2">
    <source>
        <dbReference type="EMBL" id="KAG4415945.1"/>
    </source>
</evidence>
<accession>A0A8H7W3L8</accession>
<feature type="region of interest" description="Disordered" evidence="1">
    <location>
        <begin position="141"/>
        <end position="237"/>
    </location>
</feature>
<name>A0A8H7W3L8_9HELO</name>
<gene>
    <name evidence="2" type="ORF">IFR04_010895</name>
</gene>
<protein>
    <submittedName>
        <fullName evidence="2">Uncharacterized protein</fullName>
    </submittedName>
</protein>
<organism evidence="2 3">
    <name type="scientific">Cadophora malorum</name>
    <dbReference type="NCBI Taxonomy" id="108018"/>
    <lineage>
        <taxon>Eukaryota</taxon>
        <taxon>Fungi</taxon>
        <taxon>Dikarya</taxon>
        <taxon>Ascomycota</taxon>
        <taxon>Pezizomycotina</taxon>
        <taxon>Leotiomycetes</taxon>
        <taxon>Helotiales</taxon>
        <taxon>Ploettnerulaceae</taxon>
        <taxon>Cadophora</taxon>
    </lineage>
</organism>
<feature type="region of interest" description="Disordered" evidence="1">
    <location>
        <begin position="1"/>
        <end position="22"/>
    </location>
</feature>
<dbReference type="Proteomes" id="UP000664132">
    <property type="component" value="Unassembled WGS sequence"/>
</dbReference>
<dbReference type="OrthoDB" id="5325862at2759"/>
<evidence type="ECO:0000256" key="1">
    <source>
        <dbReference type="SAM" id="MobiDB-lite"/>
    </source>
</evidence>
<proteinExistence type="predicted"/>
<comment type="caution">
    <text evidence="2">The sequence shown here is derived from an EMBL/GenBank/DDBJ whole genome shotgun (WGS) entry which is preliminary data.</text>
</comment>
<dbReference type="EMBL" id="JAFJYH010000202">
    <property type="protein sequence ID" value="KAG4415945.1"/>
    <property type="molecule type" value="Genomic_DNA"/>
</dbReference>
<feature type="compositionally biased region" description="Low complexity" evidence="1">
    <location>
        <begin position="1"/>
        <end position="12"/>
    </location>
</feature>
<sequence>MSKSATSTTTATEVPNPSIPLHSLFSNRRYTPSLFSTTSTLPPSYSSYAPSIASTTQDLLPFNTSNHPFTPTTILQIQSVGKDLISLPTSTKELCIPIFACDAEGKTERPKWLSIRPKRGSGSCYLVDAEDQDKRSVARTKYRFGPGKPPVVRIGPDGDVERDDLWEEDEASASGCAADTKKRDSRSTSTSQVDDHGKKSDDAVTTHIAPVSSTSVSTSASASTSTPQDSEPISFPLTSRRLLGRTIAFTSPTYGSFEWRYCSRKEKSTFLSPSNTSSSSSSSPTTSSRLHTTATTNPDNLLVLEKIYKQVDAKGKERETGRVRVAQLIRSDETRTPGSRGGSAGNGGRLECCLERAVRASDEEGEMEVLVDEVTVVVTCLVMLKKEIDRLRGAQIAVMSAGASGGP</sequence>
<feature type="compositionally biased region" description="Basic and acidic residues" evidence="1">
    <location>
        <begin position="193"/>
        <end position="204"/>
    </location>
</feature>